<dbReference type="GO" id="GO:0006508">
    <property type="term" value="P:proteolysis"/>
    <property type="evidence" value="ECO:0007669"/>
    <property type="project" value="InterPro"/>
</dbReference>
<evidence type="ECO:0000256" key="8">
    <source>
        <dbReference type="PIRSR" id="PIRSR618044-2"/>
    </source>
</evidence>
<feature type="binding site" evidence="8">
    <location>
        <position position="202"/>
    </location>
    <ligand>
        <name>substrate</name>
    </ligand>
</feature>
<evidence type="ECO:0000256" key="3">
    <source>
        <dbReference type="ARBA" id="ARBA00022801"/>
    </source>
</evidence>
<dbReference type="Pfam" id="PF00768">
    <property type="entry name" value="Peptidase_S11"/>
    <property type="match status" value="1"/>
</dbReference>
<evidence type="ECO:0000256" key="2">
    <source>
        <dbReference type="ARBA" id="ARBA00022729"/>
    </source>
</evidence>
<organism evidence="11 12">
    <name type="scientific">Thermohalobaculum xanthum</name>
    <dbReference type="NCBI Taxonomy" id="2753746"/>
    <lineage>
        <taxon>Bacteria</taxon>
        <taxon>Pseudomonadati</taxon>
        <taxon>Pseudomonadota</taxon>
        <taxon>Alphaproteobacteria</taxon>
        <taxon>Rhodobacterales</taxon>
        <taxon>Paracoccaceae</taxon>
        <taxon>Thermohalobaculum</taxon>
    </lineage>
</organism>
<reference evidence="11" key="1">
    <citation type="submission" date="2020-12" db="EMBL/GenBank/DDBJ databases">
        <title>Bacterial taxonomy.</title>
        <authorList>
            <person name="Pan X."/>
        </authorList>
    </citation>
    <scope>NUCLEOTIDE SEQUENCE</scope>
    <source>
        <strain evidence="11">M0105</strain>
    </source>
</reference>
<dbReference type="PRINTS" id="PR00725">
    <property type="entry name" value="DADACBPTASE1"/>
</dbReference>
<keyword evidence="11" id="KW-0645">Protease</keyword>
<evidence type="ECO:0000256" key="6">
    <source>
        <dbReference type="ARBA" id="ARBA00023316"/>
    </source>
</evidence>
<evidence type="ECO:0000256" key="5">
    <source>
        <dbReference type="ARBA" id="ARBA00022984"/>
    </source>
</evidence>
<dbReference type="EMBL" id="JAEHHL010000002">
    <property type="protein sequence ID" value="MBK0398713.1"/>
    <property type="molecule type" value="Genomic_DNA"/>
</dbReference>
<keyword evidence="6" id="KW-0961">Cell wall biogenesis/degradation</keyword>
<evidence type="ECO:0000313" key="11">
    <source>
        <dbReference type="EMBL" id="MBK0398713.1"/>
    </source>
</evidence>
<gene>
    <name evidence="11" type="ORF">H0I76_05900</name>
</gene>
<dbReference type="GO" id="GO:0009002">
    <property type="term" value="F:serine-type D-Ala-D-Ala carboxypeptidase activity"/>
    <property type="evidence" value="ECO:0007669"/>
    <property type="project" value="InterPro"/>
</dbReference>
<feature type="domain" description="Peptidase S11 D-alanyl-D-alanine carboxypeptidase A N-terminal" evidence="10">
    <location>
        <begin position="10"/>
        <end position="232"/>
    </location>
</feature>
<evidence type="ECO:0000256" key="4">
    <source>
        <dbReference type="ARBA" id="ARBA00022960"/>
    </source>
</evidence>
<comment type="caution">
    <text evidence="11">The sequence shown here is derived from an EMBL/GenBank/DDBJ whole genome shotgun (WGS) entry which is preliminary data.</text>
</comment>
<dbReference type="GO" id="GO:0009252">
    <property type="term" value="P:peptidoglycan biosynthetic process"/>
    <property type="evidence" value="ECO:0007669"/>
    <property type="project" value="UniProtKB-KW"/>
</dbReference>
<name>A0A8J7SCK8_9RHOB</name>
<dbReference type="InterPro" id="IPR018044">
    <property type="entry name" value="Peptidase_S11"/>
</dbReference>
<dbReference type="PANTHER" id="PTHR21581:SF6">
    <property type="entry name" value="TRAFFICKING PROTEIN PARTICLE COMPLEX SUBUNIT 12"/>
    <property type="match status" value="1"/>
</dbReference>
<dbReference type="AlphaFoldDB" id="A0A8J7SCK8"/>
<dbReference type="GO" id="GO:0008360">
    <property type="term" value="P:regulation of cell shape"/>
    <property type="evidence" value="ECO:0007669"/>
    <property type="project" value="UniProtKB-KW"/>
</dbReference>
<comment type="similarity">
    <text evidence="1 9">Belongs to the peptidase S11 family.</text>
</comment>
<dbReference type="PANTHER" id="PTHR21581">
    <property type="entry name" value="D-ALANYL-D-ALANINE CARBOXYPEPTIDASE"/>
    <property type="match status" value="1"/>
</dbReference>
<evidence type="ECO:0000256" key="1">
    <source>
        <dbReference type="ARBA" id="ARBA00007164"/>
    </source>
</evidence>
<sequence length="431" mass="45830">MTVVVATGAQAAPYAAIVMDMRNGAVLHEDHANRVQHPASLTKMMTLYLAFEAVESGQFGLDETVRVSRTASRQPPSKLYLKQGSRVSIRSLIRAAAIKSANDAAMALAEAIGGSQAGFANLMNEKARALGMRNTHFKNPHGLTQKGHVTTAHDMAILARHLYFDFPEYYNVFSKRTDIAAGKRIWTTNRLLGSYRGAEGMKTGYTRAAGYNLVAVAARGNERVIAVVMGGRSSRWRNQKVAELLDLGFRKAPTQVAIVRPQAVATSTRVAEAPVPEPKPDLAPTGLAALSDAFTSQAVAATRPSAPIRVAGNIGTRNAPVRAGLPRVKPGSGATRVALRDPKPMPLARPDWSVTLGEYRDQAEAVAIAASVSLADISALQGVAPRIQEVNGSRGKLYKVEVTGLAPHDAETTCSALRAHGTTCAAVSPQN</sequence>
<evidence type="ECO:0000259" key="10">
    <source>
        <dbReference type="Pfam" id="PF00768"/>
    </source>
</evidence>
<dbReference type="InterPro" id="IPR001967">
    <property type="entry name" value="Peptidase_S11_N"/>
</dbReference>
<keyword evidence="11" id="KW-0121">Carboxypeptidase</keyword>
<feature type="active site" evidence="7">
    <location>
        <position position="100"/>
    </location>
</feature>
<dbReference type="InterPro" id="IPR012338">
    <property type="entry name" value="Beta-lactam/transpept-like"/>
</dbReference>
<keyword evidence="4" id="KW-0133">Cell shape</keyword>
<keyword evidence="5" id="KW-0573">Peptidoglycan synthesis</keyword>
<keyword evidence="2" id="KW-0732">Signal</keyword>
<dbReference type="GO" id="GO:0071555">
    <property type="term" value="P:cell wall organization"/>
    <property type="evidence" value="ECO:0007669"/>
    <property type="project" value="UniProtKB-KW"/>
</dbReference>
<dbReference type="SUPFAM" id="SSF56601">
    <property type="entry name" value="beta-lactamase/transpeptidase-like"/>
    <property type="match status" value="1"/>
</dbReference>
<feature type="active site" description="Proton acceptor" evidence="7">
    <location>
        <position position="43"/>
    </location>
</feature>
<feature type="active site" description="Acyl-ester intermediate" evidence="7">
    <location>
        <position position="40"/>
    </location>
</feature>
<dbReference type="Proteomes" id="UP000655420">
    <property type="component" value="Unassembled WGS sequence"/>
</dbReference>
<accession>A0A8J7SCK8</accession>
<evidence type="ECO:0000313" key="12">
    <source>
        <dbReference type="Proteomes" id="UP000655420"/>
    </source>
</evidence>
<evidence type="ECO:0000256" key="7">
    <source>
        <dbReference type="PIRSR" id="PIRSR618044-1"/>
    </source>
</evidence>
<keyword evidence="12" id="KW-1185">Reference proteome</keyword>
<proteinExistence type="inferred from homology"/>
<protein>
    <submittedName>
        <fullName evidence="11">D-alanyl-D-alanine carboxypeptidase</fullName>
    </submittedName>
</protein>
<evidence type="ECO:0000256" key="9">
    <source>
        <dbReference type="RuleBase" id="RU004016"/>
    </source>
</evidence>
<dbReference type="Gene3D" id="3.40.710.10">
    <property type="entry name" value="DD-peptidase/beta-lactamase superfamily"/>
    <property type="match status" value="1"/>
</dbReference>
<keyword evidence="3" id="KW-0378">Hydrolase</keyword>